<evidence type="ECO:0000259" key="1">
    <source>
        <dbReference type="PROSITE" id="PS50943"/>
    </source>
</evidence>
<gene>
    <name evidence="2" type="ORF">CG710_009655</name>
</gene>
<dbReference type="GO" id="GO:0003677">
    <property type="term" value="F:DNA binding"/>
    <property type="evidence" value="ECO:0007669"/>
    <property type="project" value="InterPro"/>
</dbReference>
<dbReference type="Gene3D" id="1.10.260.40">
    <property type="entry name" value="lambda repressor-like DNA-binding domains"/>
    <property type="match status" value="1"/>
</dbReference>
<name>A0A371JFD0_9FIRM</name>
<dbReference type="EMBL" id="NOKA02000016">
    <property type="protein sequence ID" value="RDY31376.1"/>
    <property type="molecule type" value="Genomic_DNA"/>
</dbReference>
<dbReference type="PROSITE" id="PS50943">
    <property type="entry name" value="HTH_CROC1"/>
    <property type="match status" value="1"/>
</dbReference>
<accession>A0A371JFD0</accession>
<organism evidence="2 3">
    <name type="scientific">Lachnotalea glycerini</name>
    <dbReference type="NCBI Taxonomy" id="1763509"/>
    <lineage>
        <taxon>Bacteria</taxon>
        <taxon>Bacillati</taxon>
        <taxon>Bacillota</taxon>
        <taxon>Clostridia</taxon>
        <taxon>Lachnospirales</taxon>
        <taxon>Lachnospiraceae</taxon>
        <taxon>Lachnotalea</taxon>
    </lineage>
</organism>
<dbReference type="SMART" id="SM00530">
    <property type="entry name" value="HTH_XRE"/>
    <property type="match status" value="1"/>
</dbReference>
<sequence length="139" mass="16358">MSEKDFELYYEIGEKLREVRLEKSLTLAEVAVQLDIASKTLQRYECGERKIKVEALQKLASIYEFNYYNFVRDVRLDSIKKDYNIDLIYKDNKIQMLAESSSYPETKPLAFEDLREFITVNAKALSNDQKIELIKILSQ</sequence>
<dbReference type="InterPro" id="IPR010982">
    <property type="entry name" value="Lambda_DNA-bd_dom_sf"/>
</dbReference>
<dbReference type="SUPFAM" id="SSF47413">
    <property type="entry name" value="lambda repressor-like DNA-binding domains"/>
    <property type="match status" value="1"/>
</dbReference>
<proteinExistence type="predicted"/>
<dbReference type="Proteomes" id="UP000216411">
    <property type="component" value="Unassembled WGS sequence"/>
</dbReference>
<dbReference type="InterPro" id="IPR001387">
    <property type="entry name" value="Cro/C1-type_HTH"/>
</dbReference>
<dbReference type="RefSeq" id="WP_094378275.1">
    <property type="nucleotide sequence ID" value="NZ_NOKA02000016.1"/>
</dbReference>
<evidence type="ECO:0000313" key="3">
    <source>
        <dbReference type="Proteomes" id="UP000216411"/>
    </source>
</evidence>
<dbReference type="Pfam" id="PF13560">
    <property type="entry name" value="HTH_31"/>
    <property type="match status" value="1"/>
</dbReference>
<reference evidence="2 3" key="1">
    <citation type="journal article" date="2017" name="Genome Announc.">
        <title>Draft Genome Sequence of a Sporulating and Motile Strain of Lachnotalea glycerini Isolated from Water in Quebec City, Canada.</title>
        <authorList>
            <person name="Maheux A.F."/>
            <person name="Boudreau D.K."/>
            <person name="Berube E."/>
            <person name="Boissinot M."/>
            <person name="Raymond F."/>
            <person name="Brodeur S."/>
            <person name="Corbeil J."/>
            <person name="Isabel S."/>
            <person name="Omar R.F."/>
            <person name="Bergeron M.G."/>
        </authorList>
    </citation>
    <scope>NUCLEOTIDE SEQUENCE [LARGE SCALE GENOMIC DNA]</scope>
    <source>
        <strain evidence="2 3">CCRI-19302</strain>
    </source>
</reference>
<dbReference type="AlphaFoldDB" id="A0A371JFD0"/>
<dbReference type="CDD" id="cd00093">
    <property type="entry name" value="HTH_XRE"/>
    <property type="match status" value="1"/>
</dbReference>
<evidence type="ECO:0000313" key="2">
    <source>
        <dbReference type="EMBL" id="RDY31376.1"/>
    </source>
</evidence>
<dbReference type="OrthoDB" id="9814553at2"/>
<comment type="caution">
    <text evidence="2">The sequence shown here is derived from an EMBL/GenBank/DDBJ whole genome shotgun (WGS) entry which is preliminary data.</text>
</comment>
<feature type="domain" description="HTH cro/C1-type" evidence="1">
    <location>
        <begin position="16"/>
        <end position="70"/>
    </location>
</feature>
<keyword evidence="3" id="KW-1185">Reference proteome</keyword>
<protein>
    <submittedName>
        <fullName evidence="2">XRE family transcriptional regulator</fullName>
    </submittedName>
</protein>